<reference evidence="1 2" key="1">
    <citation type="submission" date="2021-06" db="EMBL/GenBank/DDBJ databases">
        <authorList>
            <person name="Kallberg Y."/>
            <person name="Tangrot J."/>
            <person name="Rosling A."/>
        </authorList>
    </citation>
    <scope>NUCLEOTIDE SEQUENCE [LARGE SCALE GENOMIC DNA]</scope>
    <source>
        <strain evidence="1 2">120-4 pot B 10/14</strain>
    </source>
</reference>
<protein>
    <submittedName>
        <fullName evidence="1">21431_t:CDS:1</fullName>
    </submittedName>
</protein>
<dbReference type="EMBL" id="CAJVQB010002453">
    <property type="protein sequence ID" value="CAG8575506.1"/>
    <property type="molecule type" value="Genomic_DNA"/>
</dbReference>
<evidence type="ECO:0000313" key="1">
    <source>
        <dbReference type="EMBL" id="CAG8575506.1"/>
    </source>
</evidence>
<dbReference type="Proteomes" id="UP000789901">
    <property type="component" value="Unassembled WGS sequence"/>
</dbReference>
<gene>
    <name evidence="1" type="ORF">GMARGA_LOCUS5698</name>
</gene>
<organism evidence="1 2">
    <name type="scientific">Gigaspora margarita</name>
    <dbReference type="NCBI Taxonomy" id="4874"/>
    <lineage>
        <taxon>Eukaryota</taxon>
        <taxon>Fungi</taxon>
        <taxon>Fungi incertae sedis</taxon>
        <taxon>Mucoromycota</taxon>
        <taxon>Glomeromycotina</taxon>
        <taxon>Glomeromycetes</taxon>
        <taxon>Diversisporales</taxon>
        <taxon>Gigasporaceae</taxon>
        <taxon>Gigaspora</taxon>
    </lineage>
</organism>
<accession>A0ABN7UH88</accession>
<name>A0ABN7UH88_GIGMA</name>
<comment type="caution">
    <text evidence="1">The sequence shown here is derived from an EMBL/GenBank/DDBJ whole genome shotgun (WGS) entry which is preliminary data.</text>
</comment>
<keyword evidence="2" id="KW-1185">Reference proteome</keyword>
<evidence type="ECO:0000313" key="2">
    <source>
        <dbReference type="Proteomes" id="UP000789901"/>
    </source>
</evidence>
<proteinExistence type="predicted"/>
<sequence>MFNTEDIIPHVFDVGGKVVIIPEKTGGKLDVNFKDLYEEISKLLKVKYLSRSPDEELKEVNGIMFGTKHRIFVSLPVRIK</sequence>